<evidence type="ECO:0000313" key="3">
    <source>
        <dbReference type="Proteomes" id="UP001141259"/>
    </source>
</evidence>
<feature type="domain" description="DUF397" evidence="1">
    <location>
        <begin position="3"/>
        <end position="51"/>
    </location>
</feature>
<dbReference type="Pfam" id="PF04149">
    <property type="entry name" value="DUF397"/>
    <property type="match status" value="1"/>
</dbReference>
<accession>A0A9X3AIU8</accession>
<name>A0A9X3AIU8_9PSEU</name>
<sequence>MTRWKKSLRSGTNTDCVEVAHQLDAVRDSKNPGIVLRFDRDHFDRFLMDARNGRFDN</sequence>
<dbReference type="RefSeq" id="WP_259626527.1">
    <property type="nucleotide sequence ID" value="NZ_JANYMP010000016.1"/>
</dbReference>
<dbReference type="AlphaFoldDB" id="A0A9X3AIU8"/>
<gene>
    <name evidence="2" type="ORF">NZH93_29625</name>
</gene>
<dbReference type="InterPro" id="IPR007278">
    <property type="entry name" value="DUF397"/>
</dbReference>
<evidence type="ECO:0000259" key="1">
    <source>
        <dbReference type="Pfam" id="PF04149"/>
    </source>
</evidence>
<proteinExistence type="predicted"/>
<organism evidence="2 3">
    <name type="scientific">Umezawaea endophytica</name>
    <dbReference type="NCBI Taxonomy" id="1654476"/>
    <lineage>
        <taxon>Bacteria</taxon>
        <taxon>Bacillati</taxon>
        <taxon>Actinomycetota</taxon>
        <taxon>Actinomycetes</taxon>
        <taxon>Pseudonocardiales</taxon>
        <taxon>Pseudonocardiaceae</taxon>
        <taxon>Umezawaea</taxon>
    </lineage>
</organism>
<reference evidence="2" key="1">
    <citation type="submission" date="2022-08" db="EMBL/GenBank/DDBJ databases">
        <authorList>
            <person name="Tistechok S."/>
            <person name="Samborskyy M."/>
            <person name="Roman I."/>
        </authorList>
    </citation>
    <scope>NUCLEOTIDE SEQUENCE</scope>
    <source>
        <strain evidence="2">DSM 103496</strain>
    </source>
</reference>
<protein>
    <submittedName>
        <fullName evidence="2">DUF397 domain-containing protein</fullName>
    </submittedName>
</protein>
<dbReference type="Proteomes" id="UP001141259">
    <property type="component" value="Unassembled WGS sequence"/>
</dbReference>
<dbReference type="EMBL" id="JANYMP010000016">
    <property type="protein sequence ID" value="MCS7481035.1"/>
    <property type="molecule type" value="Genomic_DNA"/>
</dbReference>
<keyword evidence="3" id="KW-1185">Reference proteome</keyword>
<comment type="caution">
    <text evidence="2">The sequence shown here is derived from an EMBL/GenBank/DDBJ whole genome shotgun (WGS) entry which is preliminary data.</text>
</comment>
<evidence type="ECO:0000313" key="2">
    <source>
        <dbReference type="EMBL" id="MCS7481035.1"/>
    </source>
</evidence>